<evidence type="ECO:0000256" key="5">
    <source>
        <dbReference type="ARBA" id="ARBA00022989"/>
    </source>
</evidence>
<keyword evidence="6 7" id="KW-0472">Membrane</keyword>
<dbReference type="InterPro" id="IPR000515">
    <property type="entry name" value="MetI-like"/>
</dbReference>
<evidence type="ECO:0000313" key="9">
    <source>
        <dbReference type="EMBL" id="GAA1776632.1"/>
    </source>
</evidence>
<evidence type="ECO:0000256" key="6">
    <source>
        <dbReference type="ARBA" id="ARBA00023136"/>
    </source>
</evidence>
<dbReference type="Pfam" id="PF00528">
    <property type="entry name" value="BPD_transp_1"/>
    <property type="match status" value="1"/>
</dbReference>
<accession>A0ABN2L6T4</accession>
<dbReference type="InterPro" id="IPR035906">
    <property type="entry name" value="MetI-like_sf"/>
</dbReference>
<gene>
    <name evidence="9" type="ORF">GCM10009768_01410</name>
</gene>
<feature type="transmembrane region" description="Helical" evidence="7">
    <location>
        <begin position="220"/>
        <end position="244"/>
    </location>
</feature>
<keyword evidence="5 7" id="KW-1133">Transmembrane helix</keyword>
<keyword evidence="10" id="KW-1185">Reference proteome</keyword>
<evidence type="ECO:0000259" key="8">
    <source>
        <dbReference type="PROSITE" id="PS50928"/>
    </source>
</evidence>
<feature type="domain" description="ABC transmembrane type-1" evidence="8">
    <location>
        <begin position="98"/>
        <end position="287"/>
    </location>
</feature>
<comment type="subcellular location">
    <subcellularLocation>
        <location evidence="1 7">Cell membrane</location>
        <topology evidence="1 7">Multi-pass membrane protein</topology>
    </subcellularLocation>
</comment>
<keyword evidence="3" id="KW-1003">Cell membrane</keyword>
<dbReference type="EMBL" id="BAAAOB010000001">
    <property type="protein sequence ID" value="GAA1776632.1"/>
    <property type="molecule type" value="Genomic_DNA"/>
</dbReference>
<proteinExistence type="inferred from homology"/>
<dbReference type="RefSeq" id="WP_344028004.1">
    <property type="nucleotide sequence ID" value="NZ_BAAAOB010000001.1"/>
</dbReference>
<dbReference type="Pfam" id="PF12911">
    <property type="entry name" value="OppC_N"/>
    <property type="match status" value="1"/>
</dbReference>
<dbReference type="Proteomes" id="UP001500851">
    <property type="component" value="Unassembled WGS sequence"/>
</dbReference>
<protein>
    <submittedName>
        <fullName evidence="9">ABC transporter permease</fullName>
    </submittedName>
</protein>
<evidence type="ECO:0000256" key="3">
    <source>
        <dbReference type="ARBA" id="ARBA00022475"/>
    </source>
</evidence>
<evidence type="ECO:0000256" key="4">
    <source>
        <dbReference type="ARBA" id="ARBA00022692"/>
    </source>
</evidence>
<dbReference type="InterPro" id="IPR025966">
    <property type="entry name" value="OppC_N"/>
</dbReference>
<dbReference type="PROSITE" id="PS50928">
    <property type="entry name" value="ABC_TM1"/>
    <property type="match status" value="1"/>
</dbReference>
<name>A0ABN2L6T4_9MICO</name>
<dbReference type="InterPro" id="IPR050366">
    <property type="entry name" value="BP-dependent_transpt_permease"/>
</dbReference>
<evidence type="ECO:0000256" key="2">
    <source>
        <dbReference type="ARBA" id="ARBA00022448"/>
    </source>
</evidence>
<comment type="similarity">
    <text evidence="7">Belongs to the binding-protein-dependent transport system permease family.</text>
</comment>
<feature type="transmembrane region" description="Helical" evidence="7">
    <location>
        <begin position="38"/>
        <end position="59"/>
    </location>
</feature>
<evidence type="ECO:0000313" key="10">
    <source>
        <dbReference type="Proteomes" id="UP001500851"/>
    </source>
</evidence>
<dbReference type="Gene3D" id="1.10.3720.10">
    <property type="entry name" value="MetI-like"/>
    <property type="match status" value="1"/>
</dbReference>
<feature type="transmembrane region" description="Helical" evidence="7">
    <location>
        <begin position="102"/>
        <end position="128"/>
    </location>
</feature>
<organism evidence="9 10">
    <name type="scientific">Leucobacter iarius</name>
    <dbReference type="NCBI Taxonomy" id="333963"/>
    <lineage>
        <taxon>Bacteria</taxon>
        <taxon>Bacillati</taxon>
        <taxon>Actinomycetota</taxon>
        <taxon>Actinomycetes</taxon>
        <taxon>Micrococcales</taxon>
        <taxon>Microbacteriaceae</taxon>
        <taxon>Leucobacter</taxon>
    </lineage>
</organism>
<sequence>MSEPTRPTSVFPRTEALTTAMPAKPGERAVRRRPKPGLLIGGSIVALFVLVALAAPLIAPHGPNDQDVLNILASPSPAHWLGTDELGRDVLSRLIFAARVDLGIGLLGALLPAVAGTALGAIAGYFGGWADALIMRLSDVVQAFPSYILIIALVFVFGQGPVSILISFTLVSWVAYARLVRTEVLRVREQDFVQAARVAGLGDRRVLWGHVLPNSLQQAVLYLPADIIGATLGLAALSFLGLGVEPPTAEWGAMIAQGKPYLREQWWLATVPGLAVFVFGVGLSLAAEGLNSRRTR</sequence>
<dbReference type="PANTHER" id="PTHR43386">
    <property type="entry name" value="OLIGOPEPTIDE TRANSPORT SYSTEM PERMEASE PROTEIN APPC"/>
    <property type="match status" value="1"/>
</dbReference>
<dbReference type="PANTHER" id="PTHR43386:SF1">
    <property type="entry name" value="D,D-DIPEPTIDE TRANSPORT SYSTEM PERMEASE PROTEIN DDPC-RELATED"/>
    <property type="match status" value="1"/>
</dbReference>
<keyword evidence="4 7" id="KW-0812">Transmembrane</keyword>
<evidence type="ECO:0000256" key="7">
    <source>
        <dbReference type="RuleBase" id="RU363032"/>
    </source>
</evidence>
<reference evidence="9 10" key="1">
    <citation type="journal article" date="2019" name="Int. J. Syst. Evol. Microbiol.">
        <title>The Global Catalogue of Microorganisms (GCM) 10K type strain sequencing project: providing services to taxonomists for standard genome sequencing and annotation.</title>
        <authorList>
            <consortium name="The Broad Institute Genomics Platform"/>
            <consortium name="The Broad Institute Genome Sequencing Center for Infectious Disease"/>
            <person name="Wu L."/>
            <person name="Ma J."/>
        </authorList>
    </citation>
    <scope>NUCLEOTIDE SEQUENCE [LARGE SCALE GENOMIC DNA]</scope>
    <source>
        <strain evidence="9 10">JCM 14736</strain>
    </source>
</reference>
<keyword evidence="2 7" id="KW-0813">Transport</keyword>
<feature type="transmembrane region" description="Helical" evidence="7">
    <location>
        <begin position="140"/>
        <end position="158"/>
    </location>
</feature>
<dbReference type="SUPFAM" id="SSF161098">
    <property type="entry name" value="MetI-like"/>
    <property type="match status" value="1"/>
</dbReference>
<evidence type="ECO:0000256" key="1">
    <source>
        <dbReference type="ARBA" id="ARBA00004651"/>
    </source>
</evidence>
<comment type="caution">
    <text evidence="9">The sequence shown here is derived from an EMBL/GenBank/DDBJ whole genome shotgun (WGS) entry which is preliminary data.</text>
</comment>
<dbReference type="CDD" id="cd06261">
    <property type="entry name" value="TM_PBP2"/>
    <property type="match status" value="1"/>
</dbReference>
<feature type="transmembrane region" description="Helical" evidence="7">
    <location>
        <begin position="266"/>
        <end position="287"/>
    </location>
</feature>